<evidence type="ECO:0000313" key="3">
    <source>
        <dbReference type="EMBL" id="OWJ55177.1"/>
    </source>
</evidence>
<keyword evidence="1" id="KW-0812">Transmembrane</keyword>
<dbReference type="EMBL" id="CP013011">
    <property type="protein sequence ID" value="ALL01575.1"/>
    <property type="molecule type" value="Genomic_DNA"/>
</dbReference>
<evidence type="ECO:0000256" key="1">
    <source>
        <dbReference type="SAM" id="Phobius"/>
    </source>
</evidence>
<dbReference type="Proteomes" id="UP000058613">
    <property type="component" value="Chromosome"/>
</dbReference>
<dbReference type="GeneID" id="26099872"/>
<feature type="transmembrane region" description="Helical" evidence="1">
    <location>
        <begin position="81"/>
        <end position="101"/>
    </location>
</feature>
<dbReference type="STRING" id="1273541.Pyrde_1532"/>
<dbReference type="EMBL" id="NCQP01000002">
    <property type="protein sequence ID" value="OWJ55177.1"/>
    <property type="molecule type" value="Genomic_DNA"/>
</dbReference>
<sequence length="107" mass="11506">MIELVIAFVLIMVVSASYYLASKSLAPAPRREGEAVEPYMCGEKTEPLREASPPYPWLLLLFAAVEAVPVAVLLAGGSSNVSALLFMVAGVFSAITARSILKRRHTL</sequence>
<evidence type="ECO:0000313" key="2">
    <source>
        <dbReference type="EMBL" id="ALL01575.1"/>
    </source>
</evidence>
<feature type="transmembrane region" description="Helical" evidence="1">
    <location>
        <begin position="57"/>
        <end position="75"/>
    </location>
</feature>
<protein>
    <submittedName>
        <fullName evidence="2">Uncharacterized protein</fullName>
    </submittedName>
</protein>
<reference evidence="3 5" key="2">
    <citation type="submission" date="2017-05" db="EMBL/GenBank/DDBJ databases">
        <title>The draft genome of the hyperthermophilic archaeon 'Pyrodictium delaneyi strain Hulk', an iron and nitrate reducer, reveals the capacity for sulfate reduction.</title>
        <authorList>
            <person name="Demey L.M."/>
            <person name="Miller C."/>
            <person name="Manzella M."/>
            <person name="Reguera G."/>
            <person name="Kashefi K."/>
        </authorList>
    </citation>
    <scope>NUCLEOTIDE SEQUENCE [LARGE SCALE GENOMIC DNA]</scope>
    <source>
        <strain evidence="3 5">Hulk</strain>
    </source>
</reference>
<accession>A0A0P0N5Q8</accession>
<gene>
    <name evidence="3" type="ORF">Pdsh_05770</name>
    <name evidence="2" type="ORF">Pyrde_1532</name>
</gene>
<dbReference type="KEGG" id="pdl:Pyrde_1532"/>
<dbReference type="AlphaFoldDB" id="A0A0P0N5Q8"/>
<keyword evidence="1" id="KW-1133">Transmembrane helix</keyword>
<evidence type="ECO:0000313" key="5">
    <source>
        <dbReference type="Proteomes" id="UP000196694"/>
    </source>
</evidence>
<feature type="transmembrane region" description="Helical" evidence="1">
    <location>
        <begin position="6"/>
        <end position="21"/>
    </location>
</feature>
<proteinExistence type="predicted"/>
<name>A0A0P0N5Q8_9CREN</name>
<dbReference type="RefSeq" id="WP_055409657.1">
    <property type="nucleotide sequence ID" value="NZ_CP013011.1"/>
</dbReference>
<organism evidence="2 4">
    <name type="scientific">Pyrodictium delaneyi</name>
    <dbReference type="NCBI Taxonomy" id="1273541"/>
    <lineage>
        <taxon>Archaea</taxon>
        <taxon>Thermoproteota</taxon>
        <taxon>Thermoprotei</taxon>
        <taxon>Desulfurococcales</taxon>
        <taxon>Pyrodictiaceae</taxon>
        <taxon>Pyrodictium</taxon>
    </lineage>
</organism>
<evidence type="ECO:0000313" key="4">
    <source>
        <dbReference type="Proteomes" id="UP000058613"/>
    </source>
</evidence>
<dbReference type="Proteomes" id="UP000196694">
    <property type="component" value="Unassembled WGS sequence"/>
</dbReference>
<keyword evidence="5" id="KW-1185">Reference proteome</keyword>
<reference evidence="2 4" key="1">
    <citation type="submission" date="2015-10" db="EMBL/GenBank/DDBJ databases">
        <title>Complete genome sequence of hyperthermophilic archaeon Pyrodictium delaneyi Su06.</title>
        <authorList>
            <person name="Jung J.-H."/>
            <person name="Lin J."/>
            <person name="Holden J.F."/>
            <person name="Park C.-S."/>
        </authorList>
    </citation>
    <scope>NUCLEOTIDE SEQUENCE [LARGE SCALE GENOMIC DNA]</scope>
    <source>
        <strain evidence="2 4">Su06</strain>
    </source>
</reference>
<keyword evidence="1" id="KW-0472">Membrane</keyword>